<evidence type="ECO:0000313" key="8">
    <source>
        <dbReference type="Proteomes" id="UP001595901"/>
    </source>
</evidence>
<dbReference type="InterPro" id="IPR027417">
    <property type="entry name" value="P-loop_NTPase"/>
</dbReference>
<dbReference type="EMBL" id="JBHSAC010000025">
    <property type="protein sequence ID" value="MFC3931733.1"/>
    <property type="molecule type" value="Genomic_DNA"/>
</dbReference>
<dbReference type="SMART" id="SM00382">
    <property type="entry name" value="AAA"/>
    <property type="match status" value="1"/>
</dbReference>
<feature type="domain" description="Helicase ATP-binding" evidence="5">
    <location>
        <begin position="107"/>
        <end position="257"/>
    </location>
</feature>
<keyword evidence="4" id="KW-0742">SOS response</keyword>
<dbReference type="RefSeq" id="WP_380430260.1">
    <property type="nucleotide sequence ID" value="NZ_JBHSAC010000025.1"/>
</dbReference>
<evidence type="ECO:0000256" key="4">
    <source>
        <dbReference type="ARBA" id="ARBA00023236"/>
    </source>
</evidence>
<sequence length="432" mass="49869">MDHLENYYGRQFLDYQLSPKLKARAYQFPATFKKADQLYCRRCNSRLLSEWCLPDGSYYCRNCIVFGRITTDNKLCYFPQENFKRGNYLNWQGQLTSYQAEISALLVSAVKARENILVHAVTGSGKTEMIYKVVSLILDKGASVALVSPRIDVCRELYQRFKRDFTCHISLLHTDSEEYHRAPLLISTVHQLFKFYQAFDLIIIDEVDAFPYADDKVLYQAVANALKSDGSKIFLTATSTDHLDKEVKKGRLRRVHLARRFHAYPLVVPRPVWLSNIEKAIKNRKLPSKLHSDIARQRKTGYPLLVFYPTIKEGEEFGDILKTNFPDERIGFVSSQMENRLKQVQDFREGELDILISTTILERGVTFPEIDVFILNANHRLYTKSALVQISGRVGRSDSRPIGLLNFYHDGISKQMKKAIKDIKEMNKRGGL</sequence>
<gene>
    <name evidence="7" type="ORF">ACFOSE_02855</name>
</gene>
<dbReference type="PROSITE" id="PS51194">
    <property type="entry name" value="HELICASE_CTER"/>
    <property type="match status" value="1"/>
</dbReference>
<dbReference type="Pfam" id="PF04851">
    <property type="entry name" value="ResIII"/>
    <property type="match status" value="1"/>
</dbReference>
<evidence type="ECO:0000259" key="5">
    <source>
        <dbReference type="PROSITE" id="PS51192"/>
    </source>
</evidence>
<protein>
    <submittedName>
        <fullName evidence="7">DEAD/DEAH box helicase</fullName>
    </submittedName>
</protein>
<evidence type="ECO:0000256" key="1">
    <source>
        <dbReference type="ARBA" id="ARBA00022741"/>
    </source>
</evidence>
<dbReference type="SUPFAM" id="SSF52540">
    <property type="entry name" value="P-loop containing nucleoside triphosphate hydrolases"/>
    <property type="match status" value="1"/>
</dbReference>
<comment type="caution">
    <text evidence="7">The sequence shown here is derived from an EMBL/GenBank/DDBJ whole genome shotgun (WGS) entry which is preliminary data.</text>
</comment>
<dbReference type="SMART" id="SM00490">
    <property type="entry name" value="HELICc"/>
    <property type="match status" value="1"/>
</dbReference>
<dbReference type="InterPro" id="IPR014001">
    <property type="entry name" value="Helicase_ATP-bd"/>
</dbReference>
<keyword evidence="1" id="KW-0547">Nucleotide-binding</keyword>
<keyword evidence="8" id="KW-1185">Reference proteome</keyword>
<dbReference type="PROSITE" id="PS51192">
    <property type="entry name" value="HELICASE_ATP_BIND_1"/>
    <property type="match status" value="1"/>
</dbReference>
<accession>A0ABV8D082</accession>
<evidence type="ECO:0000313" key="7">
    <source>
        <dbReference type="EMBL" id="MFC3931733.1"/>
    </source>
</evidence>
<keyword evidence="7" id="KW-0347">Helicase</keyword>
<dbReference type="Gene3D" id="3.40.50.300">
    <property type="entry name" value="P-loop containing nucleotide triphosphate hydrolases"/>
    <property type="match status" value="2"/>
</dbReference>
<evidence type="ECO:0000256" key="2">
    <source>
        <dbReference type="ARBA" id="ARBA00022840"/>
    </source>
</evidence>
<dbReference type="Pfam" id="PF00271">
    <property type="entry name" value="Helicase_C"/>
    <property type="match status" value="1"/>
</dbReference>
<evidence type="ECO:0000259" key="6">
    <source>
        <dbReference type="PROSITE" id="PS51194"/>
    </source>
</evidence>
<dbReference type="PANTHER" id="PTHR30580">
    <property type="entry name" value="PRIMOSOMAL PROTEIN N"/>
    <property type="match status" value="1"/>
</dbReference>
<dbReference type="InterPro" id="IPR006935">
    <property type="entry name" value="Helicase/UvrB_N"/>
</dbReference>
<keyword evidence="7" id="KW-0378">Hydrolase</keyword>
<keyword evidence="4" id="KW-0227">DNA damage</keyword>
<dbReference type="SMART" id="SM00487">
    <property type="entry name" value="DEXDc"/>
    <property type="match status" value="1"/>
</dbReference>
<dbReference type="PANTHER" id="PTHR30580:SF1">
    <property type="entry name" value="COMF OPERON PROTEIN 1"/>
    <property type="match status" value="1"/>
</dbReference>
<reference evidence="8" key="1">
    <citation type="journal article" date="2019" name="Int. J. Syst. Evol. Microbiol.">
        <title>The Global Catalogue of Microorganisms (GCM) 10K type strain sequencing project: providing services to taxonomists for standard genome sequencing and annotation.</title>
        <authorList>
            <consortium name="The Broad Institute Genomics Platform"/>
            <consortium name="The Broad Institute Genome Sequencing Center for Infectious Disease"/>
            <person name="Wu L."/>
            <person name="Ma J."/>
        </authorList>
    </citation>
    <scope>NUCLEOTIDE SEQUENCE [LARGE SCALE GENOMIC DNA]</scope>
    <source>
        <strain evidence="8">CCUG 58728</strain>
    </source>
</reference>
<dbReference type="InterPro" id="IPR001650">
    <property type="entry name" value="Helicase_C-like"/>
</dbReference>
<name>A0ABV8D082_9STRE</name>
<organism evidence="7 8">
    <name type="scientific">Streptococcus dentapri</name>
    <dbReference type="NCBI Taxonomy" id="573564"/>
    <lineage>
        <taxon>Bacteria</taxon>
        <taxon>Bacillati</taxon>
        <taxon>Bacillota</taxon>
        <taxon>Bacilli</taxon>
        <taxon>Lactobacillales</taxon>
        <taxon>Streptococcaceae</taxon>
        <taxon>Streptococcus</taxon>
    </lineage>
</organism>
<keyword evidence="3" id="KW-0238">DNA-binding</keyword>
<dbReference type="Proteomes" id="UP001595901">
    <property type="component" value="Unassembled WGS sequence"/>
</dbReference>
<proteinExistence type="predicted"/>
<feature type="domain" description="Helicase C-terminal" evidence="6">
    <location>
        <begin position="282"/>
        <end position="432"/>
    </location>
</feature>
<dbReference type="GO" id="GO:0004386">
    <property type="term" value="F:helicase activity"/>
    <property type="evidence" value="ECO:0007669"/>
    <property type="project" value="UniProtKB-KW"/>
</dbReference>
<keyword evidence="2" id="KW-0067">ATP-binding</keyword>
<dbReference type="InterPro" id="IPR003593">
    <property type="entry name" value="AAA+_ATPase"/>
</dbReference>
<evidence type="ECO:0000256" key="3">
    <source>
        <dbReference type="ARBA" id="ARBA00023125"/>
    </source>
</evidence>